<reference evidence="2" key="1">
    <citation type="journal article" date="2021" name="Mol. Ecol. Resour.">
        <title>Apolygus lucorum genome provides insights into omnivorousness and mesophyll feeding.</title>
        <authorList>
            <person name="Liu Y."/>
            <person name="Liu H."/>
            <person name="Wang H."/>
            <person name="Huang T."/>
            <person name="Liu B."/>
            <person name="Yang B."/>
            <person name="Yin L."/>
            <person name="Li B."/>
            <person name="Zhang Y."/>
            <person name="Zhang S."/>
            <person name="Jiang F."/>
            <person name="Zhang X."/>
            <person name="Ren Y."/>
            <person name="Wang B."/>
            <person name="Wang S."/>
            <person name="Lu Y."/>
            <person name="Wu K."/>
            <person name="Fan W."/>
            <person name="Wang G."/>
        </authorList>
    </citation>
    <scope>NUCLEOTIDE SEQUENCE</scope>
    <source>
        <strain evidence="2">12Hb</strain>
    </source>
</reference>
<sequence length="115" mass="12824">MRLLCSAVSGWLQSSSWVDVEASDSLAVMHPGFPHDAVISSNGLRCYQCGQYTDGVGSITPCINHTDRHLKDCPKPNQDNCITRTTRDGKRRRAERPEQDMNLVTGLRPAEARRL</sequence>
<dbReference type="Proteomes" id="UP000466442">
    <property type="component" value="Unassembled WGS sequence"/>
</dbReference>
<evidence type="ECO:0000256" key="1">
    <source>
        <dbReference type="SAM" id="MobiDB-lite"/>
    </source>
</evidence>
<dbReference type="AlphaFoldDB" id="A0A8S9XK90"/>
<organism evidence="2 3">
    <name type="scientific">Apolygus lucorum</name>
    <name type="common">Small green plant bug</name>
    <name type="synonym">Lygocoris lucorum</name>
    <dbReference type="NCBI Taxonomy" id="248454"/>
    <lineage>
        <taxon>Eukaryota</taxon>
        <taxon>Metazoa</taxon>
        <taxon>Ecdysozoa</taxon>
        <taxon>Arthropoda</taxon>
        <taxon>Hexapoda</taxon>
        <taxon>Insecta</taxon>
        <taxon>Pterygota</taxon>
        <taxon>Neoptera</taxon>
        <taxon>Paraneoptera</taxon>
        <taxon>Hemiptera</taxon>
        <taxon>Heteroptera</taxon>
        <taxon>Panheteroptera</taxon>
        <taxon>Cimicomorpha</taxon>
        <taxon>Miridae</taxon>
        <taxon>Mirini</taxon>
        <taxon>Apolygus</taxon>
    </lineage>
</organism>
<gene>
    <name evidence="2" type="ORF">GE061_015144</name>
</gene>
<evidence type="ECO:0000313" key="3">
    <source>
        <dbReference type="Proteomes" id="UP000466442"/>
    </source>
</evidence>
<feature type="region of interest" description="Disordered" evidence="1">
    <location>
        <begin position="76"/>
        <end position="115"/>
    </location>
</feature>
<dbReference type="OrthoDB" id="8188927at2759"/>
<keyword evidence="3" id="KW-1185">Reference proteome</keyword>
<comment type="caution">
    <text evidence="2">The sequence shown here is derived from an EMBL/GenBank/DDBJ whole genome shotgun (WGS) entry which is preliminary data.</text>
</comment>
<evidence type="ECO:0000313" key="2">
    <source>
        <dbReference type="EMBL" id="KAF6209397.1"/>
    </source>
</evidence>
<dbReference type="EMBL" id="WIXP02000006">
    <property type="protein sequence ID" value="KAF6209397.1"/>
    <property type="molecule type" value="Genomic_DNA"/>
</dbReference>
<accession>A0A8S9XK90</accession>
<protein>
    <submittedName>
        <fullName evidence="2">Uncharacterized protein</fullName>
    </submittedName>
</protein>
<proteinExistence type="predicted"/>
<name>A0A8S9XK90_APOLU</name>